<accession>A0A561QIY0</accession>
<comment type="caution">
    <text evidence="1">The sequence shown here is derived from an EMBL/GenBank/DDBJ whole genome shotgun (WGS) entry which is preliminary data.</text>
</comment>
<keyword evidence="1" id="KW-0418">Kinase</keyword>
<dbReference type="RefSeq" id="WP_145640656.1">
    <property type="nucleotide sequence ID" value="NZ_VIWP01000006.1"/>
</dbReference>
<evidence type="ECO:0000313" key="2">
    <source>
        <dbReference type="Proteomes" id="UP000320653"/>
    </source>
</evidence>
<dbReference type="Proteomes" id="UP000320653">
    <property type="component" value="Unassembled WGS sequence"/>
</dbReference>
<dbReference type="InterPro" id="IPR027417">
    <property type="entry name" value="P-loop_NTPase"/>
</dbReference>
<evidence type="ECO:0000313" key="1">
    <source>
        <dbReference type="EMBL" id="TWF50328.1"/>
    </source>
</evidence>
<dbReference type="EMBL" id="VIWP01000006">
    <property type="protein sequence ID" value="TWF50328.1"/>
    <property type="molecule type" value="Genomic_DNA"/>
</dbReference>
<gene>
    <name evidence="1" type="ORF">FHW37_106291</name>
</gene>
<dbReference type="PANTHER" id="PTHR37816">
    <property type="entry name" value="YALI0E33011P"/>
    <property type="match status" value="1"/>
</dbReference>
<dbReference type="AlphaFoldDB" id="A0A561QIY0"/>
<name>A0A561QIY0_9HYPH</name>
<protein>
    <submittedName>
        <fullName evidence="1">Adenylate kinase family enzyme</fullName>
    </submittedName>
</protein>
<proteinExistence type="predicted"/>
<dbReference type="PANTHER" id="PTHR37816:SF2">
    <property type="entry name" value="DNA TOPOLOGY MODULATION PROTEIN FLAR-RELATED PROTEIN"/>
    <property type="match status" value="1"/>
</dbReference>
<organism evidence="1 2">
    <name type="scientific">Neorhizobium alkalisoli</name>
    <dbReference type="NCBI Taxonomy" id="528178"/>
    <lineage>
        <taxon>Bacteria</taxon>
        <taxon>Pseudomonadati</taxon>
        <taxon>Pseudomonadota</taxon>
        <taxon>Alphaproteobacteria</taxon>
        <taxon>Hyphomicrobiales</taxon>
        <taxon>Rhizobiaceae</taxon>
        <taxon>Rhizobium/Agrobacterium group</taxon>
        <taxon>Neorhizobium</taxon>
    </lineage>
</organism>
<dbReference type="OrthoDB" id="5508973at2"/>
<dbReference type="NCBIfam" id="NF004861">
    <property type="entry name" value="PRK06217.1"/>
    <property type="match status" value="1"/>
</dbReference>
<reference evidence="1 2" key="1">
    <citation type="submission" date="2019-06" db="EMBL/GenBank/DDBJ databases">
        <title>Sorghum-associated microbial communities from plants grown in Nebraska, USA.</title>
        <authorList>
            <person name="Schachtman D."/>
        </authorList>
    </citation>
    <scope>NUCLEOTIDE SEQUENCE [LARGE SCALE GENOMIC DNA]</scope>
    <source>
        <strain evidence="1 2">1225</strain>
    </source>
</reference>
<dbReference type="InterPro" id="IPR052922">
    <property type="entry name" value="Cytidylate_Kinase-2"/>
</dbReference>
<keyword evidence="1" id="KW-0808">Transferase</keyword>
<sequence length="184" mass="20567">MVRIHVMGASGSGATSLGRALSAALAIRHIDSDDIYWMPTDPPYTTPRVMDERVAMLVDHAPVDGAWVLSGSALKWGMAVEPFYDLIVFLLLDPQVRMERIRRREVERYGDRIAPGGDMAQASGEFIEWAESYDTAGPERRSRASHEAWLLERNAPILRLDSIQSVEELVQEVLRHPVVAGRMA</sequence>
<keyword evidence="2" id="KW-1185">Reference proteome</keyword>
<dbReference type="GO" id="GO:0016301">
    <property type="term" value="F:kinase activity"/>
    <property type="evidence" value="ECO:0007669"/>
    <property type="project" value="UniProtKB-KW"/>
</dbReference>
<dbReference type="Gene3D" id="3.40.50.300">
    <property type="entry name" value="P-loop containing nucleotide triphosphate hydrolases"/>
    <property type="match status" value="1"/>
</dbReference>
<dbReference type="SUPFAM" id="SSF52540">
    <property type="entry name" value="P-loop containing nucleoside triphosphate hydrolases"/>
    <property type="match status" value="1"/>
</dbReference>